<feature type="region of interest" description="Disordered" evidence="1">
    <location>
        <begin position="190"/>
        <end position="215"/>
    </location>
</feature>
<evidence type="ECO:0000256" key="1">
    <source>
        <dbReference type="SAM" id="MobiDB-lite"/>
    </source>
</evidence>
<proteinExistence type="predicted"/>
<feature type="compositionally biased region" description="Pro residues" evidence="1">
    <location>
        <begin position="83"/>
        <end position="94"/>
    </location>
</feature>
<dbReference type="PANTHER" id="PTHR37544:SF1">
    <property type="entry name" value="PHOSPHORIBOSYLAMINOIMIDAZOLE-SUCCINOCARBOXAMIDE SYNTHASE"/>
    <property type="match status" value="1"/>
</dbReference>
<name>A0A0B7JV04_BIOOC</name>
<gene>
    <name evidence="3" type="ORF">BN869_000004881_1</name>
</gene>
<evidence type="ECO:0008006" key="4">
    <source>
        <dbReference type="Google" id="ProtNLM"/>
    </source>
</evidence>
<feature type="transmembrane region" description="Helical" evidence="2">
    <location>
        <begin position="762"/>
        <end position="787"/>
    </location>
</feature>
<evidence type="ECO:0000313" key="3">
    <source>
        <dbReference type="EMBL" id="CEO48824.1"/>
    </source>
</evidence>
<feature type="compositionally biased region" description="Acidic residues" evidence="1">
    <location>
        <begin position="192"/>
        <end position="207"/>
    </location>
</feature>
<feature type="compositionally biased region" description="Polar residues" evidence="1">
    <location>
        <begin position="20"/>
        <end position="38"/>
    </location>
</feature>
<dbReference type="InterPro" id="IPR021840">
    <property type="entry name" value="DUF3433"/>
</dbReference>
<organism evidence="3">
    <name type="scientific">Bionectria ochroleuca</name>
    <name type="common">Gliocladium roseum</name>
    <dbReference type="NCBI Taxonomy" id="29856"/>
    <lineage>
        <taxon>Eukaryota</taxon>
        <taxon>Fungi</taxon>
        <taxon>Dikarya</taxon>
        <taxon>Ascomycota</taxon>
        <taxon>Pezizomycotina</taxon>
        <taxon>Sordariomycetes</taxon>
        <taxon>Hypocreomycetidae</taxon>
        <taxon>Hypocreales</taxon>
        <taxon>Bionectriaceae</taxon>
        <taxon>Clonostachys</taxon>
    </lineage>
</organism>
<feature type="region of interest" description="Disordered" evidence="1">
    <location>
        <begin position="237"/>
        <end position="257"/>
    </location>
</feature>
<feature type="transmembrane region" description="Helical" evidence="2">
    <location>
        <begin position="686"/>
        <end position="710"/>
    </location>
</feature>
<feature type="transmembrane region" description="Helical" evidence="2">
    <location>
        <begin position="480"/>
        <end position="504"/>
    </location>
</feature>
<feature type="transmembrane region" description="Helical" evidence="2">
    <location>
        <begin position="335"/>
        <end position="357"/>
    </location>
</feature>
<feature type="region of interest" description="Disordered" evidence="1">
    <location>
        <begin position="20"/>
        <end position="108"/>
    </location>
</feature>
<feature type="transmembrane region" description="Helical" evidence="2">
    <location>
        <begin position="377"/>
        <end position="398"/>
    </location>
</feature>
<feature type="transmembrane region" description="Helical" evidence="2">
    <location>
        <begin position="646"/>
        <end position="666"/>
    </location>
</feature>
<sequence>MNFQNLNFDYVEAPRHWPQQFQSAEAQPSDSESTIQQPQDRHRFYHHQQRLIHNQSRSQTETPSDSDFIPSVQSITPDFSFIPPAPSPPSPPPMTESTPEIYGPDRHNPLQQARRSFRFPSQGGAPSTAPSEPVVRFDESQLLMLAAQNANMASVPKDPLVIAAGKVTPGVDDTPYIQYAIQALTRNRRDDFDDDDLSDGDFEDEMAGVEPPPRRMSAQEMAYASPVAVPRAAYAGLREPRRHSSSDEEPPAVREKPKTDFLIVRPTPPLTPLPLGPPQTTASRPVVVTPLPPSRRVPGADQHWVPVTKEMRENFYPNDNTYPPLTYKPRILRPFSMMILMTLCLLMTAALIFSAVFSDRQNGLTDYPGTIYSGKYFLFRILPQLLAAPILLYAQAIVSTSLRVLPFVSLSSEDARQRYLALFQGLYPTTFLWPRLVGPWQFKVFSVAAWLALFLIPLQSAAFTCIFDNGAWIWAPVQPVVWTLVTLYLLLTVATAILMVYWFGMWTGLIWDVRSIADLIPLLNRSNATDSYKDVCASSSTRSDHQFRNSLQDRWFDRLGYWRKEEMQTGGIWYSIGASGTPAGTEQVRQLMSAKGLAGAKRVSHDSSRHSSQNELNIGIQQPSVTSCLAEPRFDYLPWCLRSAPLAALIVGSFTLLLALLIVSFLPQTRLDAGFEPLLPARPTSAAFSAANFLYSFLPSFLGMLLWLIFQSVDLSLRTVQPWAELLKLDGAVAHKSLLADYAACLPIQASWHALRAGHWRVAVISLMGVLFLAIPVLSGGLFMALTRDDGKVLMFPSIPVYGVVLTFLFLYLACLSSILPLRGQFLLPRSVESLADLITFCCADELTQDAAFRSVRSRNDLEMRLGVEPGVDPREESVWFFGVVPGKDEKTLSIRRMRRYTEKPLTRRRSDRSMV</sequence>
<feature type="transmembrane region" description="Helical" evidence="2">
    <location>
        <begin position="799"/>
        <end position="820"/>
    </location>
</feature>
<reference evidence="3" key="1">
    <citation type="submission" date="2015-01" db="EMBL/GenBank/DDBJ databases">
        <authorList>
            <person name="Durling Mikael"/>
        </authorList>
    </citation>
    <scope>NUCLEOTIDE SEQUENCE</scope>
</reference>
<protein>
    <recommendedName>
        <fullName evidence="4">Phosphoribosylaminoimidazole-succinocarboxamide synthase</fullName>
    </recommendedName>
</protein>
<dbReference type="Pfam" id="PF11915">
    <property type="entry name" value="DUF3433"/>
    <property type="match status" value="1"/>
</dbReference>
<dbReference type="EMBL" id="CDPU01000012">
    <property type="protein sequence ID" value="CEO48824.1"/>
    <property type="molecule type" value="Genomic_DNA"/>
</dbReference>
<dbReference type="PANTHER" id="PTHR37544">
    <property type="entry name" value="SPRAY-RELATED"/>
    <property type="match status" value="1"/>
</dbReference>
<keyword evidence="2" id="KW-0812">Transmembrane</keyword>
<keyword evidence="2" id="KW-1133">Transmembrane helix</keyword>
<accession>A0A0B7JV04</accession>
<evidence type="ECO:0000256" key="2">
    <source>
        <dbReference type="SAM" id="Phobius"/>
    </source>
</evidence>
<dbReference type="AlphaFoldDB" id="A0A0B7JV04"/>
<feature type="compositionally biased region" description="Basic and acidic residues" evidence="1">
    <location>
        <begin position="238"/>
        <end position="257"/>
    </location>
</feature>
<feature type="transmembrane region" description="Helical" evidence="2">
    <location>
        <begin position="449"/>
        <end position="474"/>
    </location>
</feature>
<feature type="compositionally biased region" description="Polar residues" evidence="1">
    <location>
        <begin position="51"/>
        <end position="76"/>
    </location>
</feature>
<feature type="transmembrane region" description="Helical" evidence="2">
    <location>
        <begin position="418"/>
        <end position="437"/>
    </location>
</feature>
<keyword evidence="2" id="KW-0472">Membrane</keyword>